<reference evidence="3 4" key="1">
    <citation type="submission" date="2020-08" db="EMBL/GenBank/DDBJ databases">
        <title>Draft genome sequence of Parasphingopyxis sp. GrpM-11.</title>
        <authorList>
            <person name="Oh J."/>
            <person name="Roh D.-H."/>
        </authorList>
    </citation>
    <scope>NUCLEOTIDE SEQUENCE [LARGE SCALE GENOMIC DNA]</scope>
    <source>
        <strain evidence="3 4">GrpM-11</strain>
    </source>
</reference>
<dbReference type="PANTHER" id="PTHR34219:SF1">
    <property type="entry name" value="PEPSY DOMAIN-CONTAINING PROTEIN"/>
    <property type="match status" value="1"/>
</dbReference>
<keyword evidence="4" id="KW-1185">Reference proteome</keyword>
<evidence type="ECO:0000256" key="2">
    <source>
        <dbReference type="SAM" id="Phobius"/>
    </source>
</evidence>
<feature type="transmembrane region" description="Helical" evidence="2">
    <location>
        <begin position="145"/>
        <end position="166"/>
    </location>
</feature>
<name>A0A842HUF0_9SPHN</name>
<feature type="compositionally biased region" description="Basic and acidic residues" evidence="1">
    <location>
        <begin position="240"/>
        <end position="255"/>
    </location>
</feature>
<keyword evidence="2" id="KW-1133">Transmembrane helix</keyword>
<dbReference type="PANTHER" id="PTHR34219">
    <property type="entry name" value="IRON-REGULATED INNER MEMBRANE PROTEIN-RELATED"/>
    <property type="match status" value="1"/>
</dbReference>
<dbReference type="EMBL" id="JACJVJ010000001">
    <property type="protein sequence ID" value="MBC2776642.1"/>
    <property type="molecule type" value="Genomic_DNA"/>
</dbReference>
<dbReference type="InterPro" id="IPR005625">
    <property type="entry name" value="PepSY-ass_TM"/>
</dbReference>
<keyword evidence="2" id="KW-0472">Membrane</keyword>
<dbReference type="RefSeq" id="WP_185799910.1">
    <property type="nucleotide sequence ID" value="NZ_JACJVJ010000001.1"/>
</dbReference>
<keyword evidence="2" id="KW-0812">Transmembrane</keyword>
<evidence type="ECO:0000256" key="1">
    <source>
        <dbReference type="SAM" id="MobiDB-lite"/>
    </source>
</evidence>
<feature type="transmembrane region" description="Helical" evidence="2">
    <location>
        <begin position="189"/>
        <end position="211"/>
    </location>
</feature>
<proteinExistence type="predicted"/>
<feature type="region of interest" description="Disordered" evidence="1">
    <location>
        <begin position="233"/>
        <end position="267"/>
    </location>
</feature>
<protein>
    <submittedName>
        <fullName evidence="3">PepSY domain-containing protein</fullName>
    </submittedName>
</protein>
<feature type="transmembrane region" description="Helical" evidence="2">
    <location>
        <begin position="20"/>
        <end position="41"/>
    </location>
</feature>
<dbReference type="Proteomes" id="UP000564378">
    <property type="component" value="Unassembled WGS sequence"/>
</dbReference>
<sequence length="448" mass="48638">MGRAASLPARRNAVWRWHFFAGLIVLPAMAWLAVTGALYLYKPEIERWLYGDWIVLEQPGVGPSKTLEELVGDAGYQTRGRVVSIASGAQEGESLRVTVETENGRRLAFVDPRDGVVLGTTIDGGAMETVKTLHSLIIAGPIGNAVIEIVAGWAIVLVVTGFWLWWPRGNGPALALRGPPRARRFWRDLHASLGAMAGLGIVFLAITGMSWSGVWGSGMQRAIAHYDIGRPRAPGPSPWSHEDHARPEQGERREQLPWPQQAAPMPRNRVPHSLADIGPDHVLAIAEGRGIGMPWTISLPSVPDAPYLVTPQITDAADSRAIYIDAHTGDVLQDVGAADYGFAARAFEWGIYTHQGRQYGEPNRLVMLAICVCVLLLATSAPVMWWMRGRKGRPGTPPPSFPPSAQRGLWLAMAVPGVLFPLTGLTMLAALAIGRLLPDRSRGDWVGC</sequence>
<comment type="caution">
    <text evidence="3">The sequence shown here is derived from an EMBL/GenBank/DDBJ whole genome shotgun (WGS) entry which is preliminary data.</text>
</comment>
<organism evidence="3 4">
    <name type="scientific">Parasphingopyxis marina</name>
    <dbReference type="NCBI Taxonomy" id="2761622"/>
    <lineage>
        <taxon>Bacteria</taxon>
        <taxon>Pseudomonadati</taxon>
        <taxon>Pseudomonadota</taxon>
        <taxon>Alphaproteobacteria</taxon>
        <taxon>Sphingomonadales</taxon>
        <taxon>Sphingomonadaceae</taxon>
        <taxon>Parasphingopyxis</taxon>
    </lineage>
</organism>
<dbReference type="AlphaFoldDB" id="A0A842HUF0"/>
<evidence type="ECO:0000313" key="4">
    <source>
        <dbReference type="Proteomes" id="UP000564378"/>
    </source>
</evidence>
<evidence type="ECO:0000313" key="3">
    <source>
        <dbReference type="EMBL" id="MBC2776642.1"/>
    </source>
</evidence>
<feature type="transmembrane region" description="Helical" evidence="2">
    <location>
        <begin position="365"/>
        <end position="388"/>
    </location>
</feature>
<feature type="transmembrane region" description="Helical" evidence="2">
    <location>
        <begin position="408"/>
        <end position="433"/>
    </location>
</feature>
<accession>A0A842HUF0</accession>
<gene>
    <name evidence="3" type="ORF">H6P80_03310</name>
</gene>
<dbReference type="Pfam" id="PF03929">
    <property type="entry name" value="PepSY_TM"/>
    <property type="match status" value="1"/>
</dbReference>